<dbReference type="EMBL" id="BKCJ010004129">
    <property type="protein sequence ID" value="GEU59193.1"/>
    <property type="molecule type" value="Genomic_DNA"/>
</dbReference>
<proteinExistence type="predicted"/>
<sequence>MDIVLFHICLVFIPSSSSSGGSSSKDVDPTGALYPGVVKEVEAGDELMSKDMKGRLGVDERGGWKGAVGRRRWGAVALGLPPDGKITGGTVNSFLFDMVMKSKSDRKCFRCGNSNHLIIDCPKPPRNKDQKAFVRGCWSDNENEAKDKTNDETCLMAQSSNKVCLRTYLEPEEWISDSGCSKQITGNKSLLSNYKAYNGALDEGFSSKNYVRKFLRAIHPKWREKVTAIKESKGFPSLALDELIDNLKVHEVVMEKDSNFYKGKKKMVKSIALKANKESNDDETSTSKSNDEEYAMVVRNFKKFF</sequence>
<accession>A0A6L2LBR7</accession>
<reference evidence="4" key="1">
    <citation type="journal article" date="2019" name="Sci. Rep.">
        <title>Draft genome of Tanacetum cinerariifolium, the natural source of mosquito coil.</title>
        <authorList>
            <person name="Yamashiro T."/>
            <person name="Shiraishi A."/>
            <person name="Satake H."/>
            <person name="Nakayama K."/>
        </authorList>
    </citation>
    <scope>NUCLEOTIDE SEQUENCE</scope>
</reference>
<evidence type="ECO:0000259" key="3">
    <source>
        <dbReference type="PROSITE" id="PS50158"/>
    </source>
</evidence>
<keyword evidence="2" id="KW-0732">Signal</keyword>
<evidence type="ECO:0000256" key="2">
    <source>
        <dbReference type="SAM" id="SignalP"/>
    </source>
</evidence>
<dbReference type="SUPFAM" id="SSF57756">
    <property type="entry name" value="Retrovirus zinc finger-like domains"/>
    <property type="match status" value="1"/>
</dbReference>
<evidence type="ECO:0000313" key="4">
    <source>
        <dbReference type="EMBL" id="GEU59193.1"/>
    </source>
</evidence>
<keyword evidence="1" id="KW-0479">Metal-binding</keyword>
<keyword evidence="1" id="KW-0863">Zinc-finger</keyword>
<dbReference type="AlphaFoldDB" id="A0A6L2LBR7"/>
<dbReference type="Pfam" id="PF00098">
    <property type="entry name" value="zf-CCHC"/>
    <property type="match status" value="1"/>
</dbReference>
<dbReference type="InterPro" id="IPR036875">
    <property type="entry name" value="Znf_CCHC_sf"/>
</dbReference>
<protein>
    <submittedName>
        <fullName evidence="4">UBN2 domain-containing protein</fullName>
    </submittedName>
</protein>
<comment type="caution">
    <text evidence="4">The sequence shown here is derived from an EMBL/GenBank/DDBJ whole genome shotgun (WGS) entry which is preliminary data.</text>
</comment>
<evidence type="ECO:0000256" key="1">
    <source>
        <dbReference type="PROSITE-ProRule" id="PRU00047"/>
    </source>
</evidence>
<name>A0A6L2LBR7_TANCI</name>
<dbReference type="PROSITE" id="PS50158">
    <property type="entry name" value="ZF_CCHC"/>
    <property type="match status" value="1"/>
</dbReference>
<gene>
    <name evidence="4" type="ORF">Tci_031171</name>
</gene>
<dbReference type="GO" id="GO:0008270">
    <property type="term" value="F:zinc ion binding"/>
    <property type="evidence" value="ECO:0007669"/>
    <property type="project" value="UniProtKB-KW"/>
</dbReference>
<feature type="signal peptide" evidence="2">
    <location>
        <begin position="1"/>
        <end position="18"/>
    </location>
</feature>
<feature type="chain" id="PRO_5026976940" evidence="2">
    <location>
        <begin position="19"/>
        <end position="305"/>
    </location>
</feature>
<dbReference type="InterPro" id="IPR001878">
    <property type="entry name" value="Znf_CCHC"/>
</dbReference>
<feature type="domain" description="CCHC-type" evidence="3">
    <location>
        <begin position="106"/>
        <end position="123"/>
    </location>
</feature>
<organism evidence="4">
    <name type="scientific">Tanacetum cinerariifolium</name>
    <name type="common">Dalmatian daisy</name>
    <name type="synonym">Chrysanthemum cinerariifolium</name>
    <dbReference type="NCBI Taxonomy" id="118510"/>
    <lineage>
        <taxon>Eukaryota</taxon>
        <taxon>Viridiplantae</taxon>
        <taxon>Streptophyta</taxon>
        <taxon>Embryophyta</taxon>
        <taxon>Tracheophyta</taxon>
        <taxon>Spermatophyta</taxon>
        <taxon>Magnoliopsida</taxon>
        <taxon>eudicotyledons</taxon>
        <taxon>Gunneridae</taxon>
        <taxon>Pentapetalae</taxon>
        <taxon>asterids</taxon>
        <taxon>campanulids</taxon>
        <taxon>Asterales</taxon>
        <taxon>Asteraceae</taxon>
        <taxon>Asteroideae</taxon>
        <taxon>Anthemideae</taxon>
        <taxon>Anthemidinae</taxon>
        <taxon>Tanacetum</taxon>
    </lineage>
</organism>
<keyword evidence="1" id="KW-0862">Zinc</keyword>
<dbReference type="GO" id="GO:0003676">
    <property type="term" value="F:nucleic acid binding"/>
    <property type="evidence" value="ECO:0007669"/>
    <property type="project" value="InterPro"/>
</dbReference>